<feature type="domain" description="Helix-turn-helix" evidence="2">
    <location>
        <begin position="11"/>
        <end position="59"/>
    </location>
</feature>
<dbReference type="PANTHER" id="PTHR38431:SF1">
    <property type="entry name" value="BLL2305 PROTEIN"/>
    <property type="match status" value="1"/>
</dbReference>
<evidence type="ECO:0000259" key="2">
    <source>
        <dbReference type="Pfam" id="PF12728"/>
    </source>
</evidence>
<dbReference type="EMBL" id="JAQIOY010000002">
    <property type="protein sequence ID" value="MDA7424819.1"/>
    <property type="molecule type" value="Genomic_DNA"/>
</dbReference>
<keyword evidence="4" id="KW-1185">Reference proteome</keyword>
<feature type="domain" description="PBP" evidence="1">
    <location>
        <begin position="91"/>
        <end position="269"/>
    </location>
</feature>
<organism evidence="3 4">
    <name type="scientific">Thalassococcus lentus</name>
    <dbReference type="NCBI Taxonomy" id="1210524"/>
    <lineage>
        <taxon>Bacteria</taxon>
        <taxon>Pseudomonadati</taxon>
        <taxon>Pseudomonadota</taxon>
        <taxon>Alphaproteobacteria</taxon>
        <taxon>Rhodobacterales</taxon>
        <taxon>Roseobacteraceae</taxon>
        <taxon>Thalassococcus</taxon>
    </lineage>
</organism>
<evidence type="ECO:0000313" key="3">
    <source>
        <dbReference type="EMBL" id="MDA7424819.1"/>
    </source>
</evidence>
<evidence type="ECO:0000259" key="1">
    <source>
        <dbReference type="Pfam" id="PF12727"/>
    </source>
</evidence>
<protein>
    <submittedName>
        <fullName evidence="3">Helix-turn-helix transcriptional regulator</fullName>
    </submittedName>
</protein>
<gene>
    <name evidence="3" type="ORF">PFY00_08790</name>
</gene>
<evidence type="ECO:0000313" key="4">
    <source>
        <dbReference type="Proteomes" id="UP001210720"/>
    </source>
</evidence>
<dbReference type="Pfam" id="PF12728">
    <property type="entry name" value="HTH_17"/>
    <property type="match status" value="1"/>
</dbReference>
<dbReference type="NCBIfam" id="TIGR01764">
    <property type="entry name" value="excise"/>
    <property type="match status" value="1"/>
</dbReference>
<dbReference type="Proteomes" id="UP001210720">
    <property type="component" value="Unassembled WGS sequence"/>
</dbReference>
<dbReference type="InterPro" id="IPR010093">
    <property type="entry name" value="SinI_DNA-bd"/>
</dbReference>
<comment type="caution">
    <text evidence="3">The sequence shown here is derived from an EMBL/GenBank/DDBJ whole genome shotgun (WGS) entry which is preliminary data.</text>
</comment>
<dbReference type="RefSeq" id="WP_271432158.1">
    <property type="nucleotide sequence ID" value="NZ_JAQIOY010000002.1"/>
</dbReference>
<name>A0ABT4XS84_9RHOB</name>
<proteinExistence type="predicted"/>
<dbReference type="InterPro" id="IPR041657">
    <property type="entry name" value="HTH_17"/>
</dbReference>
<dbReference type="InterPro" id="IPR024370">
    <property type="entry name" value="PBP_domain"/>
</dbReference>
<reference evidence="3 4" key="1">
    <citation type="submission" date="2023-01" db="EMBL/GenBank/DDBJ databases">
        <title>Thalassococcus onchidii sp. nov., isolated from a marine invertebrate from the South China Sea.</title>
        <authorList>
            <person name="Xu S."/>
            <person name="Liu Z."/>
            <person name="Xu Y."/>
        </authorList>
    </citation>
    <scope>NUCLEOTIDE SEQUENCE [LARGE SCALE GENOMIC DNA]</scope>
    <source>
        <strain evidence="3 4">KCTC 32084</strain>
    </source>
</reference>
<sequence>MSMEGTTEPEFLTVHELADLLRLKERKVYDLAASGALPCSRATGKLLFPATEVRAWIARAQSGGVATATKPRVAVVLGSHDPLLDWALRESRSGLASYFDGSHDGLSRFCQAEGIAAGLHIYDEGSGQWNTEAVARVASEQNAVLIRFASRRRGIVYRDGLEKPTGLGALSGLRFVPRQAESGTAGLFAHLAADAGLALGDLDMVPEARTEDDAVQALCRNEADVTFGLQSIAELYGLGFVPVIEERFDLLVDRKAWFETPMQTFVQFCRSERFRKRAEGLAGYDVSDVTKVVWNA</sequence>
<dbReference type="PANTHER" id="PTHR38431">
    <property type="entry name" value="BLL2305 PROTEIN"/>
    <property type="match status" value="1"/>
</dbReference>
<accession>A0ABT4XS84</accession>
<dbReference type="Pfam" id="PF12727">
    <property type="entry name" value="PBP_like"/>
    <property type="match status" value="1"/>
</dbReference>